<keyword evidence="1" id="KW-0472">Membrane</keyword>
<dbReference type="Proteomes" id="UP001445732">
    <property type="component" value="Unassembled WGS sequence"/>
</dbReference>
<keyword evidence="3" id="KW-1185">Reference proteome</keyword>
<dbReference type="EMBL" id="JBEGDD010000002">
    <property type="protein sequence ID" value="MEQ7154196.1"/>
    <property type="molecule type" value="Genomic_DNA"/>
</dbReference>
<evidence type="ECO:0000313" key="3">
    <source>
        <dbReference type="Proteomes" id="UP001445732"/>
    </source>
</evidence>
<reference evidence="2 3" key="1">
    <citation type="submission" date="2024-06" db="EMBL/GenBank/DDBJ databases">
        <title>Brevundimonas sp. C11.</title>
        <authorList>
            <person name="Maltman C."/>
        </authorList>
    </citation>
    <scope>NUCLEOTIDE SEQUENCE [LARGE SCALE GENOMIC DNA]</scope>
    <source>
        <strain evidence="2 3">C11</strain>
    </source>
</reference>
<proteinExistence type="predicted"/>
<sequence length="173" mass="19346">MRRTDPARRAVGLPAILRQAIDLPELNFAVFAFLLNFPWEFLQTPLYVGMAEAPHWVATKVCAFATLGDAVIMVVAYWLAAVAARSRYWFLKPRQWPTTVFILAGIAITIVLELLATGPLDRWQYAAAMPVVPFLSVGLTPLLQWLVLPPICLWFVRRQIPGQKSGISKAVTD</sequence>
<name>A0ABV1NK23_9CAUL</name>
<keyword evidence="1" id="KW-1133">Transmembrane helix</keyword>
<organism evidence="2 3">
    <name type="scientific">Brevundimonas aurifodinae</name>
    <dbReference type="NCBI Taxonomy" id="1508312"/>
    <lineage>
        <taxon>Bacteria</taxon>
        <taxon>Pseudomonadati</taxon>
        <taxon>Pseudomonadota</taxon>
        <taxon>Alphaproteobacteria</taxon>
        <taxon>Caulobacterales</taxon>
        <taxon>Caulobacteraceae</taxon>
        <taxon>Brevundimonas</taxon>
    </lineage>
</organism>
<keyword evidence="1" id="KW-0812">Transmembrane</keyword>
<protein>
    <recommendedName>
        <fullName evidence="4">Rod shape-determining protein MreD</fullName>
    </recommendedName>
</protein>
<accession>A0ABV1NK23</accession>
<evidence type="ECO:0000313" key="2">
    <source>
        <dbReference type="EMBL" id="MEQ7154196.1"/>
    </source>
</evidence>
<evidence type="ECO:0008006" key="4">
    <source>
        <dbReference type="Google" id="ProtNLM"/>
    </source>
</evidence>
<feature type="transmembrane region" description="Helical" evidence="1">
    <location>
        <begin position="20"/>
        <end position="37"/>
    </location>
</feature>
<feature type="transmembrane region" description="Helical" evidence="1">
    <location>
        <begin position="100"/>
        <end position="120"/>
    </location>
</feature>
<feature type="transmembrane region" description="Helical" evidence="1">
    <location>
        <begin position="132"/>
        <end position="156"/>
    </location>
</feature>
<gene>
    <name evidence="2" type="ORF">ABN401_03095</name>
</gene>
<evidence type="ECO:0000256" key="1">
    <source>
        <dbReference type="SAM" id="Phobius"/>
    </source>
</evidence>
<comment type="caution">
    <text evidence="2">The sequence shown here is derived from an EMBL/GenBank/DDBJ whole genome shotgun (WGS) entry which is preliminary data.</text>
</comment>
<feature type="transmembrane region" description="Helical" evidence="1">
    <location>
        <begin position="57"/>
        <end position="79"/>
    </location>
</feature>
<dbReference type="RefSeq" id="WP_349683372.1">
    <property type="nucleotide sequence ID" value="NZ_JBEGDD010000002.1"/>
</dbReference>